<keyword evidence="2" id="KW-1185">Reference proteome</keyword>
<organism evidence="1 2">
    <name type="scientific">Frieseomelitta varia</name>
    <dbReference type="NCBI Taxonomy" id="561572"/>
    <lineage>
        <taxon>Eukaryota</taxon>
        <taxon>Metazoa</taxon>
        <taxon>Ecdysozoa</taxon>
        <taxon>Arthropoda</taxon>
        <taxon>Hexapoda</taxon>
        <taxon>Insecta</taxon>
        <taxon>Pterygota</taxon>
        <taxon>Neoptera</taxon>
        <taxon>Endopterygota</taxon>
        <taxon>Hymenoptera</taxon>
        <taxon>Apocrita</taxon>
        <taxon>Aculeata</taxon>
        <taxon>Apoidea</taxon>
        <taxon>Anthophila</taxon>
        <taxon>Apidae</taxon>
        <taxon>Frieseomelitta</taxon>
    </lineage>
</organism>
<reference evidence="1" key="1">
    <citation type="submission" date="2019-11" db="EMBL/GenBank/DDBJ databases">
        <title>The nuclear and mitochondrial genomes of Frieseomelitta varia - a highly eusocial stingless bee (Meliponini) with a permanently sterile worker caste.</title>
        <authorList>
            <person name="Freitas F.C.P."/>
            <person name="Lourenco A.P."/>
            <person name="Nunes F.M.F."/>
            <person name="Paschoal A.R."/>
            <person name="Abreu F.C.P."/>
            <person name="Barbin F.O."/>
            <person name="Bataglia L."/>
            <person name="Cardoso-Junior C.A.M."/>
            <person name="Cervoni M.S."/>
            <person name="Silva S.R."/>
            <person name="Dalarmi F."/>
            <person name="Del Lama M.A."/>
            <person name="Depintor T.S."/>
            <person name="Ferreira K.M."/>
            <person name="Goria P.S."/>
            <person name="Jaskot M.C."/>
            <person name="Lago D.C."/>
            <person name="Luna-Lucena D."/>
            <person name="Moda L.M."/>
            <person name="Nascimento L."/>
            <person name="Pedrino M."/>
            <person name="Rabico F.O."/>
            <person name="Sanches F.C."/>
            <person name="Santos D.E."/>
            <person name="Santos C.G."/>
            <person name="Vieira J."/>
            <person name="Lopes T.F."/>
            <person name="Barchuk A.R."/>
            <person name="Hartfelder K."/>
            <person name="Simoes Z.L.P."/>
            <person name="Bitondi M.M.G."/>
            <person name="Pinheiro D.G."/>
        </authorList>
    </citation>
    <scope>NUCLEOTIDE SEQUENCE</scope>
    <source>
        <strain evidence="1">USP_RPSP 00005682</strain>
        <tissue evidence="1">Whole individual</tissue>
    </source>
</reference>
<name>A0A833VR53_9HYME</name>
<accession>A0A833VR53</accession>
<gene>
    <name evidence="1" type="ORF">E2986_05178</name>
</gene>
<comment type="caution">
    <text evidence="1">The sequence shown here is derived from an EMBL/GenBank/DDBJ whole genome shotgun (WGS) entry which is preliminary data.</text>
</comment>
<dbReference type="Proteomes" id="UP000655588">
    <property type="component" value="Unassembled WGS sequence"/>
</dbReference>
<proteinExistence type="predicted"/>
<evidence type="ECO:0000313" key="2">
    <source>
        <dbReference type="Proteomes" id="UP000655588"/>
    </source>
</evidence>
<evidence type="ECO:0000313" key="1">
    <source>
        <dbReference type="EMBL" id="KAF3429146.1"/>
    </source>
</evidence>
<dbReference type="EMBL" id="WNWW01000177">
    <property type="protein sequence ID" value="KAF3429146.1"/>
    <property type="molecule type" value="Genomic_DNA"/>
</dbReference>
<dbReference type="AlphaFoldDB" id="A0A833VR53"/>
<protein>
    <submittedName>
        <fullName evidence="1">Uncharacterized protein</fullName>
    </submittedName>
</protein>
<sequence length="150" mass="17807">MFCVTKGTLQEMFEEVEGAIYRLEDLNEMLDLQNRQLDHRFQLALYKEKKLAELNVIKGTVLYSIVQYLKCTNYTKLADEHTERVSKYEFKQQKMMKERRETFDEVFKEELREYKATGSILKLPVSQQGPSLDEIVLDVDSTMFNEFLKN</sequence>